<dbReference type="PANTHER" id="PTHR43280">
    <property type="entry name" value="ARAC-FAMILY TRANSCRIPTIONAL REGULATOR"/>
    <property type="match status" value="1"/>
</dbReference>
<name>A0A926JSS5_9FLAO</name>
<organism evidence="5 6">
    <name type="scientific">Sinomicrobium weinanense</name>
    <dbReference type="NCBI Taxonomy" id="2842200"/>
    <lineage>
        <taxon>Bacteria</taxon>
        <taxon>Pseudomonadati</taxon>
        <taxon>Bacteroidota</taxon>
        <taxon>Flavobacteriia</taxon>
        <taxon>Flavobacteriales</taxon>
        <taxon>Flavobacteriaceae</taxon>
        <taxon>Sinomicrobium</taxon>
    </lineage>
</organism>
<protein>
    <submittedName>
        <fullName evidence="5">Helix-turn-helix domain-containing protein</fullName>
    </submittedName>
</protein>
<dbReference type="Proteomes" id="UP000653730">
    <property type="component" value="Unassembled WGS sequence"/>
</dbReference>
<gene>
    <name evidence="5" type="ORF">IBL28_11765</name>
</gene>
<dbReference type="InterPro" id="IPR018060">
    <property type="entry name" value="HTH_AraC"/>
</dbReference>
<keyword evidence="6" id="KW-1185">Reference proteome</keyword>
<dbReference type="SUPFAM" id="SSF46689">
    <property type="entry name" value="Homeodomain-like"/>
    <property type="match status" value="1"/>
</dbReference>
<dbReference type="SMART" id="SM00342">
    <property type="entry name" value="HTH_ARAC"/>
    <property type="match status" value="1"/>
</dbReference>
<dbReference type="InterPro" id="IPR018062">
    <property type="entry name" value="HTH_AraC-typ_CS"/>
</dbReference>
<evidence type="ECO:0000256" key="3">
    <source>
        <dbReference type="ARBA" id="ARBA00023163"/>
    </source>
</evidence>
<keyword evidence="2" id="KW-0238">DNA-binding</keyword>
<dbReference type="PROSITE" id="PS00041">
    <property type="entry name" value="HTH_ARAC_FAMILY_1"/>
    <property type="match status" value="1"/>
</dbReference>
<dbReference type="AlphaFoldDB" id="A0A926JSS5"/>
<dbReference type="SUPFAM" id="SSF55781">
    <property type="entry name" value="GAF domain-like"/>
    <property type="match status" value="1"/>
</dbReference>
<dbReference type="GO" id="GO:0003700">
    <property type="term" value="F:DNA-binding transcription factor activity"/>
    <property type="evidence" value="ECO:0007669"/>
    <property type="project" value="InterPro"/>
</dbReference>
<dbReference type="RefSeq" id="WP_187965795.1">
    <property type="nucleotide sequence ID" value="NZ_JACVDC010000033.1"/>
</dbReference>
<evidence type="ECO:0000259" key="4">
    <source>
        <dbReference type="PROSITE" id="PS01124"/>
    </source>
</evidence>
<feature type="domain" description="HTH araC/xylS-type" evidence="4">
    <location>
        <begin position="212"/>
        <end position="316"/>
    </location>
</feature>
<dbReference type="GO" id="GO:0043565">
    <property type="term" value="F:sequence-specific DNA binding"/>
    <property type="evidence" value="ECO:0007669"/>
    <property type="project" value="InterPro"/>
</dbReference>
<dbReference type="Pfam" id="PF12833">
    <property type="entry name" value="HTH_18"/>
    <property type="match status" value="1"/>
</dbReference>
<dbReference type="Gene3D" id="3.30.450.40">
    <property type="match status" value="1"/>
</dbReference>
<comment type="caution">
    <text evidence="5">The sequence shown here is derived from an EMBL/GenBank/DDBJ whole genome shotgun (WGS) entry which is preliminary data.</text>
</comment>
<dbReference type="InterPro" id="IPR020449">
    <property type="entry name" value="Tscrpt_reg_AraC-type_HTH"/>
</dbReference>
<dbReference type="InterPro" id="IPR029016">
    <property type="entry name" value="GAF-like_dom_sf"/>
</dbReference>
<dbReference type="InterPro" id="IPR009057">
    <property type="entry name" value="Homeodomain-like_sf"/>
</dbReference>
<dbReference type="Gene3D" id="1.10.10.60">
    <property type="entry name" value="Homeodomain-like"/>
    <property type="match status" value="2"/>
</dbReference>
<keyword evidence="1" id="KW-0805">Transcription regulation</keyword>
<dbReference type="Pfam" id="PF13185">
    <property type="entry name" value="GAF_2"/>
    <property type="match status" value="1"/>
</dbReference>
<proteinExistence type="predicted"/>
<keyword evidence="3" id="KW-0804">Transcription</keyword>
<evidence type="ECO:0000256" key="1">
    <source>
        <dbReference type="ARBA" id="ARBA00023015"/>
    </source>
</evidence>
<dbReference type="SMART" id="SM00065">
    <property type="entry name" value="GAF"/>
    <property type="match status" value="1"/>
</dbReference>
<dbReference type="PROSITE" id="PS01124">
    <property type="entry name" value="HTH_ARAC_FAMILY_2"/>
    <property type="match status" value="1"/>
</dbReference>
<dbReference type="PRINTS" id="PR00032">
    <property type="entry name" value="HTHARAC"/>
</dbReference>
<dbReference type="PANTHER" id="PTHR43280:SF29">
    <property type="entry name" value="ARAC-FAMILY TRANSCRIPTIONAL REGULATOR"/>
    <property type="match status" value="1"/>
</dbReference>
<accession>A0A926JSS5</accession>
<sequence length="320" mass="36242">MFVFTSSGPDMEITDHRILGLNRIFSEQELLDISESRTHIISILSYFATSLFDKNNVEDVLWDITENCIGRLGLEDCVIYLLDKRKSLLVQKAAYGNKECGERKILSPITIPLGQGIVGHVAVTGQPEIVEDVTQDRRYILDDLQRNSELTVPIMLDGRVIGIIDSEHSEKDFFTPYHLFLFELIAQLAVKKLAHISQDSRGSFTNDNAYYKQLCALLEKEKIYRDENLSLSAVAEQLSISANYLSQLINSLSNSNFPDLINRYRVKEAMKWLTHPDYKNYTVAGIGYESGFNSTSAFYAAFKKHTGITPTEYRNTGNVS</sequence>
<reference evidence="5 6" key="1">
    <citation type="submission" date="2020-09" db="EMBL/GenBank/DDBJ databases">
        <title>Sinomicrobium weinanense sp. nov., a halophilic bacteria isolated from saline-alkali soil.</title>
        <authorList>
            <person name="Wu P."/>
            <person name="Ren H."/>
            <person name="Mei Y."/>
            <person name="Liang Y."/>
            <person name="Chen Z."/>
        </authorList>
    </citation>
    <scope>NUCLEOTIDE SEQUENCE [LARGE SCALE GENOMIC DNA]</scope>
    <source>
        <strain evidence="5 6">FJxs</strain>
    </source>
</reference>
<evidence type="ECO:0000256" key="2">
    <source>
        <dbReference type="ARBA" id="ARBA00023125"/>
    </source>
</evidence>
<evidence type="ECO:0000313" key="6">
    <source>
        <dbReference type="Proteomes" id="UP000653730"/>
    </source>
</evidence>
<dbReference type="InterPro" id="IPR003018">
    <property type="entry name" value="GAF"/>
</dbReference>
<evidence type="ECO:0000313" key="5">
    <source>
        <dbReference type="EMBL" id="MBC9796649.1"/>
    </source>
</evidence>
<dbReference type="EMBL" id="JACVDC010000033">
    <property type="protein sequence ID" value="MBC9796649.1"/>
    <property type="molecule type" value="Genomic_DNA"/>
</dbReference>